<keyword evidence="8" id="KW-0915">Sodium</keyword>
<evidence type="ECO:0000256" key="6">
    <source>
        <dbReference type="ARBA" id="ARBA00022847"/>
    </source>
</evidence>
<feature type="transmembrane region" description="Helical" evidence="14">
    <location>
        <begin position="173"/>
        <end position="197"/>
    </location>
</feature>
<dbReference type="Pfam" id="PF00474">
    <property type="entry name" value="SSF"/>
    <property type="match status" value="1"/>
</dbReference>
<evidence type="ECO:0000256" key="12">
    <source>
        <dbReference type="ARBA" id="ARBA00033708"/>
    </source>
</evidence>
<evidence type="ECO:0000313" key="16">
    <source>
        <dbReference type="Proteomes" id="UP000630660"/>
    </source>
</evidence>
<gene>
    <name evidence="15" type="ORF">GF359_05675</name>
</gene>
<evidence type="ECO:0000256" key="10">
    <source>
        <dbReference type="ARBA" id="ARBA00023136"/>
    </source>
</evidence>
<comment type="catalytic activity">
    <reaction evidence="12">
        <text>L-proline(in) + Na(+)(in) = L-proline(out) + Na(+)(out)</text>
        <dbReference type="Rhea" id="RHEA:28967"/>
        <dbReference type="ChEBI" id="CHEBI:29101"/>
        <dbReference type="ChEBI" id="CHEBI:60039"/>
    </reaction>
</comment>
<name>A0A9D5KBF9_UNCW3</name>
<dbReference type="InterPro" id="IPR001734">
    <property type="entry name" value="Na/solute_symporter"/>
</dbReference>
<comment type="similarity">
    <text evidence="2 13">Belongs to the sodium:solute symporter (SSF) (TC 2.A.21) family.</text>
</comment>
<feature type="non-terminal residue" evidence="15">
    <location>
        <position position="1"/>
    </location>
</feature>
<evidence type="ECO:0000313" key="15">
    <source>
        <dbReference type="EMBL" id="MBD3364686.1"/>
    </source>
</evidence>
<evidence type="ECO:0000256" key="14">
    <source>
        <dbReference type="SAM" id="Phobius"/>
    </source>
</evidence>
<feature type="transmembrane region" description="Helical" evidence="14">
    <location>
        <begin position="61"/>
        <end position="81"/>
    </location>
</feature>
<dbReference type="InterPro" id="IPR038377">
    <property type="entry name" value="Na/Glc_symporter_sf"/>
</dbReference>
<evidence type="ECO:0000256" key="1">
    <source>
        <dbReference type="ARBA" id="ARBA00004651"/>
    </source>
</evidence>
<feature type="transmembrane region" description="Helical" evidence="14">
    <location>
        <begin position="26"/>
        <end position="49"/>
    </location>
</feature>
<dbReference type="PANTHER" id="PTHR48086:SF3">
    <property type="entry name" value="SODIUM_PROLINE SYMPORTER"/>
    <property type="match status" value="1"/>
</dbReference>
<dbReference type="Proteomes" id="UP000630660">
    <property type="component" value="Unassembled WGS sequence"/>
</dbReference>
<comment type="subcellular location">
    <subcellularLocation>
        <location evidence="1">Cell membrane</location>
        <topology evidence="1">Multi-pass membrane protein</topology>
    </subcellularLocation>
</comment>
<comment type="caution">
    <text evidence="15">The sequence shown here is derived from an EMBL/GenBank/DDBJ whole genome shotgun (WGS) entry which is preliminary data.</text>
</comment>
<reference evidence="15" key="1">
    <citation type="submission" date="2019-11" db="EMBL/GenBank/DDBJ databases">
        <title>Microbial mats filling the niche in hypersaline microbial mats.</title>
        <authorList>
            <person name="Wong H.L."/>
            <person name="Macleod F.I."/>
            <person name="White R.A. III"/>
            <person name="Burns B.P."/>
        </authorList>
    </citation>
    <scope>NUCLEOTIDE SEQUENCE</scope>
    <source>
        <strain evidence="15">Bin_327</strain>
    </source>
</reference>
<organism evidence="15 16">
    <name type="scientific">candidate division WOR-3 bacterium</name>
    <dbReference type="NCBI Taxonomy" id="2052148"/>
    <lineage>
        <taxon>Bacteria</taxon>
        <taxon>Bacteria division WOR-3</taxon>
    </lineage>
</organism>
<accession>A0A9D5KBF9</accession>
<dbReference type="PANTHER" id="PTHR48086">
    <property type="entry name" value="SODIUM/PROLINE SYMPORTER-RELATED"/>
    <property type="match status" value="1"/>
</dbReference>
<keyword evidence="5 14" id="KW-0812">Transmembrane</keyword>
<evidence type="ECO:0000256" key="2">
    <source>
        <dbReference type="ARBA" id="ARBA00006434"/>
    </source>
</evidence>
<dbReference type="PROSITE" id="PS50283">
    <property type="entry name" value="NA_SOLUT_SYMP_3"/>
    <property type="match status" value="1"/>
</dbReference>
<keyword evidence="11" id="KW-0739">Sodium transport</keyword>
<proteinExistence type="inferred from homology"/>
<feature type="transmembrane region" description="Helical" evidence="14">
    <location>
        <begin position="230"/>
        <end position="255"/>
    </location>
</feature>
<evidence type="ECO:0000256" key="7">
    <source>
        <dbReference type="ARBA" id="ARBA00022989"/>
    </source>
</evidence>
<dbReference type="InterPro" id="IPR050277">
    <property type="entry name" value="Sodium:Solute_Symporter"/>
</dbReference>
<evidence type="ECO:0000256" key="5">
    <source>
        <dbReference type="ARBA" id="ARBA00022692"/>
    </source>
</evidence>
<evidence type="ECO:0000256" key="4">
    <source>
        <dbReference type="ARBA" id="ARBA00022475"/>
    </source>
</evidence>
<evidence type="ECO:0000256" key="8">
    <source>
        <dbReference type="ARBA" id="ARBA00023053"/>
    </source>
</evidence>
<keyword evidence="7 14" id="KW-1133">Transmembrane helix</keyword>
<feature type="transmembrane region" description="Helical" evidence="14">
    <location>
        <begin position="150"/>
        <end position="167"/>
    </location>
</feature>
<keyword evidence="6" id="KW-0769">Symport</keyword>
<dbReference type="Gene3D" id="1.20.1730.10">
    <property type="entry name" value="Sodium/glucose cotransporter"/>
    <property type="match status" value="1"/>
</dbReference>
<feature type="transmembrane region" description="Helical" evidence="14">
    <location>
        <begin position="204"/>
        <end position="224"/>
    </location>
</feature>
<protein>
    <submittedName>
        <fullName evidence="15">Sodium:solute symporter family protein</fullName>
    </submittedName>
</protein>
<evidence type="ECO:0000256" key="13">
    <source>
        <dbReference type="RuleBase" id="RU362091"/>
    </source>
</evidence>
<dbReference type="GO" id="GO:0015293">
    <property type="term" value="F:symporter activity"/>
    <property type="evidence" value="ECO:0007669"/>
    <property type="project" value="UniProtKB-KW"/>
</dbReference>
<keyword evidence="3" id="KW-0813">Transport</keyword>
<keyword evidence="4" id="KW-1003">Cell membrane</keyword>
<dbReference type="EMBL" id="WJKJ01000181">
    <property type="protein sequence ID" value="MBD3364686.1"/>
    <property type="molecule type" value="Genomic_DNA"/>
</dbReference>
<dbReference type="AlphaFoldDB" id="A0A9D5KBF9"/>
<dbReference type="GO" id="GO:0006814">
    <property type="term" value="P:sodium ion transport"/>
    <property type="evidence" value="ECO:0007669"/>
    <property type="project" value="UniProtKB-KW"/>
</dbReference>
<evidence type="ECO:0000256" key="3">
    <source>
        <dbReference type="ARBA" id="ARBA00022448"/>
    </source>
</evidence>
<evidence type="ECO:0000256" key="9">
    <source>
        <dbReference type="ARBA" id="ARBA00023065"/>
    </source>
</evidence>
<sequence length="261" mass="28636">SEKAYAASPDLFMRPGTEGFFTPQKWFSYIILWSFVNPLFPQLFSRFYTARSLRSLKVSTWLYPLLVSFLFLAPVLIGVWANGTSLDPGRADMILPAMVARFAPGWVHALVMTGALAALMSTADSQLLALSTMLARDTGIKRNQVTWGRLLTLGLCILVVVLILTGFDKRMDFFTLLTKTSFAGLIVLTPATVAALYFRKVPGWAVVASIIAGEGAVVAIWFGWLPTFGLVAGIVALIVAVTILALAYLVDYFFVRKKSHS</sequence>
<evidence type="ECO:0000256" key="11">
    <source>
        <dbReference type="ARBA" id="ARBA00023201"/>
    </source>
</evidence>
<keyword evidence="10 14" id="KW-0472">Membrane</keyword>
<keyword evidence="9" id="KW-0406">Ion transport</keyword>
<dbReference type="GO" id="GO:0005886">
    <property type="term" value="C:plasma membrane"/>
    <property type="evidence" value="ECO:0007669"/>
    <property type="project" value="UniProtKB-SubCell"/>
</dbReference>
<feature type="transmembrane region" description="Helical" evidence="14">
    <location>
        <begin position="106"/>
        <end position="129"/>
    </location>
</feature>